<evidence type="ECO:0000256" key="3">
    <source>
        <dbReference type="ARBA" id="ARBA00022737"/>
    </source>
</evidence>
<accession>A0A8I6R832</accession>
<dbReference type="InterPro" id="IPR050630">
    <property type="entry name" value="WD_repeat_EMAP"/>
</dbReference>
<dbReference type="InterPro" id="IPR036322">
    <property type="entry name" value="WD40_repeat_dom_sf"/>
</dbReference>
<keyword evidence="7" id="KW-1185">Reference proteome</keyword>
<evidence type="ECO:0000256" key="1">
    <source>
        <dbReference type="ARBA" id="ARBA00004138"/>
    </source>
</evidence>
<reference evidence="6" key="1">
    <citation type="submission" date="2022-01" db="UniProtKB">
        <authorList>
            <consortium name="EnsemblMetazoa"/>
        </authorList>
    </citation>
    <scope>IDENTIFICATION</scope>
</reference>
<dbReference type="Proteomes" id="UP000494040">
    <property type="component" value="Unassembled WGS sequence"/>
</dbReference>
<evidence type="ECO:0000256" key="4">
    <source>
        <dbReference type="ARBA" id="ARBA00023273"/>
    </source>
</evidence>
<proteinExistence type="predicted"/>
<dbReference type="RefSeq" id="XP_014240243.1">
    <property type="nucleotide sequence ID" value="XM_014384757.2"/>
</dbReference>
<dbReference type="SUPFAM" id="SSF50978">
    <property type="entry name" value="WD40 repeat-like"/>
    <property type="match status" value="2"/>
</dbReference>
<dbReference type="AlphaFoldDB" id="A0A8I6R832"/>
<dbReference type="OrthoDB" id="4899631at2759"/>
<dbReference type="SUPFAM" id="SSF47473">
    <property type="entry name" value="EF-hand"/>
    <property type="match status" value="1"/>
</dbReference>
<sequence>MMNLVQDVKPFPERSFVINLIKAAHQGQGEPNYFLKKETGHWNVKFTTPFCHYWTFGMNKNAPIQNLTTPNEPLLLFASGHFPILYNYEYETMVSLKGHRNKIRTTACDGTGQWLATADNGPGNTIIVWNVEQCIPVYTIFEFEHKAGAKNVYLSECGKYLIVHLIGIKKQEILLYEWALPNNTLKATLVLDPNFGEVVDVAFCKEVSEYLMVTSKTNVIFVTYIPGTKTLTYHNTTFTRDDKVGGFTCSTYHTGSHLSLTATDTGNVIVWSDLDYFEGSDPIEMTNEKDVITYVNLVDDRINAINSIDGYIAVGTNKGRILFYNSALRIVYWFQHKELDSILQVSFHRRPRENNDVDPDYHRRMVNTMFIMGKLCVKKRRDISDWAKLEEDYNKENSKFTVRDFIVKTTSGQVAYINYSKQTIEYLLEYFIHNATAMDPHPAGTYICIGTSSLTVCLIDYMENQTMITKQPVILYAKLSKKSAKVYVSSLKYSANGVYLACGLSNGELHILHPLLLTSTIGTSYHYENFPITMIKFSLDSVFVGYCDMNCTFFLLKLEANAHPAIIGNIKSHSKEITEILFKTTDFENMCYTIAKDKYIVEYNLEDCLAKRNLIIQRRIRVEQRCHPMCMAVNPTNSNLIIMGNSNSKLRLIETTEMTYVSTKQGPLLDQPLDTIMVLNNTTESEYLVFSAGNQMGIIKFPLDGNPFKWIALHMGEGPKIDFAIDKDSTFVFSLSRSEKNVQMWRIMPGILDVLEMQGGSGISPYLKLLGPNHTTMLNELRDYFHYAQLLHEGEYNLQPRSSSNTISLCEVPDVLRAVGCFPTIFELDMLMHDSEFATEIKDKKPELKELSIEDFIKILINYRDSSDVSEEELKAAFQTALELQTDKHGAASGSLTREDFVNMLVEWGEPFTFCEAYNYLKTLLKPATITKKVYEEKKKQEVLECDFLPEYITYEYLTREILGRKDADEIMAAIDEENKLDEEIIKIKEKESDKEMEETKQDYDLRMSMKKIKKAAEMRKNMNKN</sequence>
<dbReference type="InterPro" id="IPR011992">
    <property type="entry name" value="EF-hand-dom_pair"/>
</dbReference>
<comment type="subcellular location">
    <subcellularLocation>
        <location evidence="1">Cell projection</location>
        <location evidence="1">Cilium</location>
    </subcellularLocation>
</comment>
<dbReference type="InterPro" id="IPR001680">
    <property type="entry name" value="WD40_rpt"/>
</dbReference>
<dbReference type="PANTHER" id="PTHR13720:SF13">
    <property type="entry name" value="CILIA- AND FLAGELLA-ASSOCIATED PROTEIN 251"/>
    <property type="match status" value="1"/>
</dbReference>
<dbReference type="GO" id="GO:0031514">
    <property type="term" value="C:motile cilium"/>
    <property type="evidence" value="ECO:0007669"/>
    <property type="project" value="TreeGrafter"/>
</dbReference>
<evidence type="ECO:0000313" key="6">
    <source>
        <dbReference type="EnsemblMetazoa" id="XP_014240243.1"/>
    </source>
</evidence>
<protein>
    <recommendedName>
        <fullName evidence="5">Cilia- and flagella-associated protein 251</fullName>
    </recommendedName>
</protein>
<dbReference type="SMART" id="SM00320">
    <property type="entry name" value="WD40"/>
    <property type="match status" value="6"/>
</dbReference>
<keyword evidence="4" id="KW-0966">Cell projection</keyword>
<dbReference type="PANTHER" id="PTHR13720">
    <property type="entry name" value="WD-40 REPEAT PROTEIN"/>
    <property type="match status" value="1"/>
</dbReference>
<dbReference type="KEGG" id="clec:106661402"/>
<dbReference type="InterPro" id="IPR015943">
    <property type="entry name" value="WD40/YVTN_repeat-like_dom_sf"/>
</dbReference>
<dbReference type="Gene3D" id="2.130.10.10">
    <property type="entry name" value="YVTN repeat-like/Quinoprotein amine dehydrogenase"/>
    <property type="match status" value="2"/>
</dbReference>
<name>A0A8I6R832_CIMLE</name>
<dbReference type="GeneID" id="106661402"/>
<evidence type="ECO:0000256" key="2">
    <source>
        <dbReference type="ARBA" id="ARBA00022574"/>
    </source>
</evidence>
<evidence type="ECO:0000256" key="5">
    <source>
        <dbReference type="ARBA" id="ARBA00040994"/>
    </source>
</evidence>
<dbReference type="OMA" id="YYAQIRA"/>
<keyword evidence="3" id="KW-0677">Repeat</keyword>
<evidence type="ECO:0000313" key="7">
    <source>
        <dbReference type="Proteomes" id="UP000494040"/>
    </source>
</evidence>
<organism evidence="6 7">
    <name type="scientific">Cimex lectularius</name>
    <name type="common">Bed bug</name>
    <name type="synonym">Acanthia lectularia</name>
    <dbReference type="NCBI Taxonomy" id="79782"/>
    <lineage>
        <taxon>Eukaryota</taxon>
        <taxon>Metazoa</taxon>
        <taxon>Ecdysozoa</taxon>
        <taxon>Arthropoda</taxon>
        <taxon>Hexapoda</taxon>
        <taxon>Insecta</taxon>
        <taxon>Pterygota</taxon>
        <taxon>Neoptera</taxon>
        <taxon>Paraneoptera</taxon>
        <taxon>Hemiptera</taxon>
        <taxon>Heteroptera</taxon>
        <taxon>Panheteroptera</taxon>
        <taxon>Cimicomorpha</taxon>
        <taxon>Cimicidae</taxon>
        <taxon>Cimex</taxon>
    </lineage>
</organism>
<keyword evidence="2" id="KW-0853">WD repeat</keyword>
<dbReference type="EnsemblMetazoa" id="XM_014384757.2">
    <property type="protein sequence ID" value="XP_014240243.1"/>
    <property type="gene ID" value="LOC106661402"/>
</dbReference>